<proteinExistence type="predicted"/>
<dbReference type="Proteomes" id="UP001550210">
    <property type="component" value="Unassembled WGS sequence"/>
</dbReference>
<evidence type="ECO:0000313" key="1">
    <source>
        <dbReference type="EMBL" id="MET9850309.1"/>
    </source>
</evidence>
<dbReference type="EMBL" id="JBEXPZ010000069">
    <property type="protein sequence ID" value="MET9850309.1"/>
    <property type="molecule type" value="Genomic_DNA"/>
</dbReference>
<gene>
    <name evidence="1" type="ORF">ABZZ21_38355</name>
</gene>
<name>A0ABV2VCB4_9ACTN</name>
<protein>
    <submittedName>
        <fullName evidence="1">RNA-binding protein</fullName>
    </submittedName>
</protein>
<keyword evidence="2" id="KW-1185">Reference proteome</keyword>
<organism evidence="1 2">
    <name type="scientific">Streptomyces ossamyceticus</name>
    <dbReference type="NCBI Taxonomy" id="249581"/>
    <lineage>
        <taxon>Bacteria</taxon>
        <taxon>Bacillati</taxon>
        <taxon>Actinomycetota</taxon>
        <taxon>Actinomycetes</taxon>
        <taxon>Kitasatosporales</taxon>
        <taxon>Streptomycetaceae</taxon>
        <taxon>Streptomyces</taxon>
    </lineage>
</organism>
<accession>A0ABV2VCB4</accession>
<sequence>MPPAFVHRITKYDPADRDAHGSYRGAEAAVSDHGPVEAAYLEAISAFAEAAGIERLEIREPSVAGLVHLGAQPAVEGHGLRGLFPADLTGYHDGAEVSLAVALELIRVMLREQGAWCRLEAGDVFAVHVGWDQYVYVGSDQPCRDAVARTRELGLFSEPVETSPYAAEPEVTEVAGEDFWALVRTELAARHGLLLEETLVVNATRWHRLTTENLNAVRAGLGPRALLTVWPDLQPDVGAVLTALPSEWHIELVWETKEGTIRDVVIDETEYQELAALVGDARAARALPLYTDERSPLLQAVLPDSDGVLRARW</sequence>
<evidence type="ECO:0000313" key="2">
    <source>
        <dbReference type="Proteomes" id="UP001550210"/>
    </source>
</evidence>
<reference evidence="1 2" key="1">
    <citation type="submission" date="2024-06" db="EMBL/GenBank/DDBJ databases">
        <title>The Natural Products Discovery Center: Release of the First 8490 Sequenced Strains for Exploring Actinobacteria Biosynthetic Diversity.</title>
        <authorList>
            <person name="Kalkreuter E."/>
            <person name="Kautsar S.A."/>
            <person name="Yang D."/>
            <person name="Bader C.D."/>
            <person name="Teijaro C.N."/>
            <person name="Fluegel L."/>
            <person name="Davis C.M."/>
            <person name="Simpson J.R."/>
            <person name="Lauterbach L."/>
            <person name="Steele A.D."/>
            <person name="Gui C."/>
            <person name="Meng S."/>
            <person name="Li G."/>
            <person name="Viehrig K."/>
            <person name="Ye F."/>
            <person name="Su P."/>
            <person name="Kiefer A.F."/>
            <person name="Nichols A."/>
            <person name="Cepeda A.J."/>
            <person name="Yan W."/>
            <person name="Fan B."/>
            <person name="Jiang Y."/>
            <person name="Adhikari A."/>
            <person name="Zheng C.-J."/>
            <person name="Schuster L."/>
            <person name="Cowan T.M."/>
            <person name="Smanski M.J."/>
            <person name="Chevrette M.G."/>
            <person name="De Carvalho L.P.S."/>
            <person name="Shen B."/>
        </authorList>
    </citation>
    <scope>NUCLEOTIDE SEQUENCE [LARGE SCALE GENOMIC DNA]</scope>
    <source>
        <strain evidence="1 2">NPDC006434</strain>
    </source>
</reference>
<comment type="caution">
    <text evidence="1">The sequence shown here is derived from an EMBL/GenBank/DDBJ whole genome shotgun (WGS) entry which is preliminary data.</text>
</comment>
<dbReference type="RefSeq" id="WP_355403394.1">
    <property type="nucleotide sequence ID" value="NZ_JBEGHN010000060.1"/>
</dbReference>